<reference evidence="1 2" key="1">
    <citation type="submission" date="2020-02" db="EMBL/GenBank/DDBJ databases">
        <authorList>
            <person name="Gao J."/>
            <person name="Sun J."/>
        </authorList>
    </citation>
    <scope>NUCLEOTIDE SEQUENCE [LARGE SCALE GENOMIC DNA]</scope>
    <source>
        <strain evidence="1 2">7124</strain>
    </source>
</reference>
<proteinExistence type="predicted"/>
<comment type="caution">
    <text evidence="1">The sequence shown here is derived from an EMBL/GenBank/DDBJ whole genome shotgun (WGS) entry which is preliminary data.</text>
</comment>
<gene>
    <name evidence="1" type="ORF">G5B47_05695</name>
</gene>
<protein>
    <submittedName>
        <fullName evidence="1">Uncharacterized protein</fullName>
    </submittedName>
</protein>
<name>A0A6M1PNL7_9BACL</name>
<organism evidence="1 2">
    <name type="scientific">Paenibacillus apii</name>
    <dbReference type="NCBI Taxonomy" id="1850370"/>
    <lineage>
        <taxon>Bacteria</taxon>
        <taxon>Bacillati</taxon>
        <taxon>Bacillota</taxon>
        <taxon>Bacilli</taxon>
        <taxon>Bacillales</taxon>
        <taxon>Paenibacillaceae</taxon>
        <taxon>Paenibacillus</taxon>
    </lineage>
</organism>
<dbReference type="EMBL" id="JAAKGU010000001">
    <property type="protein sequence ID" value="NGM81901.1"/>
    <property type="molecule type" value="Genomic_DNA"/>
</dbReference>
<accession>A0A6M1PNL7</accession>
<dbReference type="RefSeq" id="WP_165095249.1">
    <property type="nucleotide sequence ID" value="NZ_JAAKGU010000001.1"/>
</dbReference>
<dbReference type="Proteomes" id="UP000480151">
    <property type="component" value="Unassembled WGS sequence"/>
</dbReference>
<sequence>MRQPPKAWAWRTLAALPAGSLVEAAASAKESEWLSKDIRKGRSRDLLPRS</sequence>
<evidence type="ECO:0000313" key="1">
    <source>
        <dbReference type="EMBL" id="NGM81901.1"/>
    </source>
</evidence>
<keyword evidence="2" id="KW-1185">Reference proteome</keyword>
<evidence type="ECO:0000313" key="2">
    <source>
        <dbReference type="Proteomes" id="UP000480151"/>
    </source>
</evidence>
<dbReference type="AlphaFoldDB" id="A0A6M1PNL7"/>